<keyword evidence="1" id="KW-0812">Transmembrane</keyword>
<keyword evidence="1" id="KW-0472">Membrane</keyword>
<reference evidence="2 3" key="1">
    <citation type="submission" date="2018-06" db="EMBL/GenBank/DDBJ databases">
        <title>Paenibacillus imtechensis sp. nov.</title>
        <authorList>
            <person name="Pinnaka A.K."/>
            <person name="Singh H."/>
            <person name="Kaur M."/>
        </authorList>
    </citation>
    <scope>NUCLEOTIDE SEQUENCE [LARGE SCALE GENOMIC DNA]</scope>
    <source>
        <strain evidence="2 3">SMB1</strain>
    </source>
</reference>
<feature type="transmembrane region" description="Helical" evidence="1">
    <location>
        <begin position="72"/>
        <end position="91"/>
    </location>
</feature>
<keyword evidence="3" id="KW-1185">Reference proteome</keyword>
<organism evidence="2 3">
    <name type="scientific">Paenibacillus sambharensis</name>
    <dbReference type="NCBI Taxonomy" id="1803190"/>
    <lineage>
        <taxon>Bacteria</taxon>
        <taxon>Bacillati</taxon>
        <taxon>Bacillota</taxon>
        <taxon>Bacilli</taxon>
        <taxon>Bacillales</taxon>
        <taxon>Paenibacillaceae</taxon>
        <taxon>Paenibacillus</taxon>
    </lineage>
</organism>
<protein>
    <submittedName>
        <fullName evidence="2">Membrane protein FxsA</fullName>
    </submittedName>
</protein>
<evidence type="ECO:0000256" key="1">
    <source>
        <dbReference type="SAM" id="Phobius"/>
    </source>
</evidence>
<dbReference type="Proteomes" id="UP000249522">
    <property type="component" value="Unassembled WGS sequence"/>
</dbReference>
<dbReference type="GO" id="GO:0016020">
    <property type="term" value="C:membrane"/>
    <property type="evidence" value="ECO:0007669"/>
    <property type="project" value="InterPro"/>
</dbReference>
<sequence>MGKWILLAIVIVPAVEIWGILRMGSWIGGTATFLLILLTGVIGAYLAKKEGRKALLEAQQQMQSGQIPGRTLLDGICIVIGGVLLLTPGFITDAVGFSLLIPPTRMIYRGVLLKWLEKRMRSGQFVVRRW</sequence>
<dbReference type="OrthoDB" id="9792788at2"/>
<comment type="caution">
    <text evidence="2">The sequence shown here is derived from an EMBL/GenBank/DDBJ whole genome shotgun (WGS) entry which is preliminary data.</text>
</comment>
<gene>
    <name evidence="2" type="ORF">DNH61_19075</name>
</gene>
<proteinExistence type="predicted"/>
<dbReference type="AlphaFoldDB" id="A0A2W1L562"/>
<dbReference type="Pfam" id="PF04186">
    <property type="entry name" value="FxsA"/>
    <property type="match status" value="1"/>
</dbReference>
<dbReference type="PANTHER" id="PTHR35335">
    <property type="entry name" value="UPF0716 PROTEIN FXSA"/>
    <property type="match status" value="1"/>
</dbReference>
<dbReference type="EMBL" id="QKRB01000054">
    <property type="protein sequence ID" value="PZD94063.1"/>
    <property type="molecule type" value="Genomic_DNA"/>
</dbReference>
<dbReference type="PANTHER" id="PTHR35335:SF1">
    <property type="entry name" value="UPF0716 PROTEIN FXSA"/>
    <property type="match status" value="1"/>
</dbReference>
<keyword evidence="1" id="KW-1133">Transmembrane helix</keyword>
<name>A0A2W1L562_9BACL</name>
<accession>A0A2W1L562</accession>
<feature type="transmembrane region" description="Helical" evidence="1">
    <location>
        <begin position="27"/>
        <end position="47"/>
    </location>
</feature>
<dbReference type="NCBIfam" id="NF008528">
    <property type="entry name" value="PRK11463.1-2"/>
    <property type="match status" value="1"/>
</dbReference>
<evidence type="ECO:0000313" key="2">
    <source>
        <dbReference type="EMBL" id="PZD94063.1"/>
    </source>
</evidence>
<dbReference type="InterPro" id="IPR007313">
    <property type="entry name" value="FxsA"/>
</dbReference>
<dbReference type="RefSeq" id="WP_111148381.1">
    <property type="nucleotide sequence ID" value="NZ_QKRB01000054.1"/>
</dbReference>
<evidence type="ECO:0000313" key="3">
    <source>
        <dbReference type="Proteomes" id="UP000249522"/>
    </source>
</evidence>